<dbReference type="PROSITE" id="PS51257">
    <property type="entry name" value="PROKAR_LIPOPROTEIN"/>
    <property type="match status" value="1"/>
</dbReference>
<name>A0A4R3VKN0_ROSSA</name>
<reference evidence="2 3" key="1">
    <citation type="submission" date="2019-03" db="EMBL/GenBank/DDBJ databases">
        <title>Genomic Encyclopedia of Type Strains, Phase IV (KMG-IV): sequencing the most valuable type-strain genomes for metagenomic binning, comparative biology and taxonomic classification.</title>
        <authorList>
            <person name="Goeker M."/>
        </authorList>
    </citation>
    <scope>NUCLEOTIDE SEQUENCE [LARGE SCALE GENOMIC DNA]</scope>
    <source>
        <strain evidence="2 3">DSM 654</strain>
    </source>
</reference>
<dbReference type="Proteomes" id="UP000295110">
    <property type="component" value="Unassembled WGS sequence"/>
</dbReference>
<proteinExistence type="predicted"/>
<dbReference type="OrthoDB" id="8592785at2"/>
<protein>
    <recommendedName>
        <fullName evidence="4">DUF2946 family protein</fullName>
    </recommendedName>
</protein>
<dbReference type="RefSeq" id="WP_132569138.1">
    <property type="nucleotide sequence ID" value="NZ_CBCSGL010000004.1"/>
</dbReference>
<evidence type="ECO:0008006" key="4">
    <source>
        <dbReference type="Google" id="ProtNLM"/>
    </source>
</evidence>
<gene>
    <name evidence="2" type="ORF">EV671_1001193</name>
</gene>
<evidence type="ECO:0000256" key="1">
    <source>
        <dbReference type="SAM" id="SignalP"/>
    </source>
</evidence>
<keyword evidence="3" id="KW-1185">Reference proteome</keyword>
<feature type="chain" id="PRO_5020803667" description="DUF2946 family protein" evidence="1">
    <location>
        <begin position="28"/>
        <end position="130"/>
    </location>
</feature>
<accession>A0A4R3VKN0</accession>
<feature type="signal peptide" evidence="1">
    <location>
        <begin position="1"/>
        <end position="27"/>
    </location>
</feature>
<dbReference type="AlphaFoldDB" id="A0A4R3VKN0"/>
<dbReference type="EMBL" id="SMBU01000001">
    <property type="protein sequence ID" value="TCV04438.1"/>
    <property type="molecule type" value="Genomic_DNA"/>
</dbReference>
<evidence type="ECO:0000313" key="3">
    <source>
        <dbReference type="Proteomes" id="UP000295110"/>
    </source>
</evidence>
<organism evidence="2 3">
    <name type="scientific">Roseateles saccharophilus</name>
    <name type="common">Pseudomonas saccharophila</name>
    <dbReference type="NCBI Taxonomy" id="304"/>
    <lineage>
        <taxon>Bacteria</taxon>
        <taxon>Pseudomonadati</taxon>
        <taxon>Pseudomonadota</taxon>
        <taxon>Betaproteobacteria</taxon>
        <taxon>Burkholderiales</taxon>
        <taxon>Sphaerotilaceae</taxon>
        <taxon>Roseateles</taxon>
    </lineage>
</organism>
<keyword evidence="1" id="KW-0732">Signal</keyword>
<evidence type="ECO:0000313" key="2">
    <source>
        <dbReference type="EMBL" id="TCV04438.1"/>
    </source>
</evidence>
<sequence length="130" mass="13451">MSLTRALNKLICRVLIGVVLFAQFAVASYACPSGMAMDAGAMQQAAEAVATGGAGDLDQQSPNLCAEHCKVGQQSSDTAPAPVIGGPVLDLLYVLQSEDLVTANQPTDVPDPLLAVPPPPHAILHCVFRT</sequence>
<comment type="caution">
    <text evidence="2">The sequence shown here is derived from an EMBL/GenBank/DDBJ whole genome shotgun (WGS) entry which is preliminary data.</text>
</comment>